<dbReference type="PROSITE" id="PS00107">
    <property type="entry name" value="PROTEIN_KINASE_ATP"/>
    <property type="match status" value="1"/>
</dbReference>
<evidence type="ECO:0000259" key="8">
    <source>
        <dbReference type="PROSITE" id="PS50011"/>
    </source>
</evidence>
<dbReference type="SUPFAM" id="SSF56112">
    <property type="entry name" value="Protein kinase-like (PK-like)"/>
    <property type="match status" value="1"/>
</dbReference>
<dbReference type="Gene3D" id="1.10.510.10">
    <property type="entry name" value="Transferase(Phosphotransferase) domain 1"/>
    <property type="match status" value="1"/>
</dbReference>
<evidence type="ECO:0000313" key="9">
    <source>
        <dbReference type="EMBL" id="RKP20416.1"/>
    </source>
</evidence>
<name>A0A4P9YLA4_ROZAC</name>
<dbReference type="Proteomes" id="UP000281549">
    <property type="component" value="Unassembled WGS sequence"/>
</dbReference>
<feature type="binding site" evidence="6">
    <location>
        <position position="25"/>
    </location>
    <ligand>
        <name>ATP</name>
        <dbReference type="ChEBI" id="CHEBI:30616"/>
    </ligand>
</feature>
<dbReference type="GO" id="GO:0005829">
    <property type="term" value="C:cytosol"/>
    <property type="evidence" value="ECO:0007669"/>
    <property type="project" value="TreeGrafter"/>
</dbReference>
<dbReference type="GO" id="GO:0004674">
    <property type="term" value="F:protein serine/threonine kinase activity"/>
    <property type="evidence" value="ECO:0007669"/>
    <property type="project" value="UniProtKB-KW"/>
</dbReference>
<keyword evidence="2" id="KW-0808">Transferase</keyword>
<dbReference type="GO" id="GO:0000045">
    <property type="term" value="P:autophagosome assembly"/>
    <property type="evidence" value="ECO:0007669"/>
    <property type="project" value="TreeGrafter"/>
</dbReference>
<organism evidence="9 10">
    <name type="scientific">Rozella allomycis (strain CSF55)</name>
    <dbReference type="NCBI Taxonomy" id="988480"/>
    <lineage>
        <taxon>Eukaryota</taxon>
        <taxon>Fungi</taxon>
        <taxon>Fungi incertae sedis</taxon>
        <taxon>Cryptomycota</taxon>
        <taxon>Cryptomycota incertae sedis</taxon>
        <taxon>Rozella</taxon>
    </lineage>
</organism>
<sequence length="339" mass="38215">VIGVGSYATVYAGYSPRTNQFFAVKCLEKQNLSAKQLEFQKEEIRLHGLASGHPGVVQLLGVDETSKHVFLVMEFCPGKDLFDLTVERNGFDDITTKNIMNQLLGAVSHCHSKGIAHRDIKPENCVFSNKMNVKLIDFGLATNEAHSTERGVGSMPYMAPELFQECNPTNSRRLRYDTKAVDVWSLGVVTFSVRFAKTIWNKPSVEDPAFAQFLEDPTSLKRAFRLSEPAYQLAQRVFQLDPKKRCSLDEFRILLSRISEFQEPISQPKIISRGRYSISGRSVVSSAESTWDDDMDLNQPILFENPRGKRCQPIYSQGQFCIPVESLINPSFESGMDVI</sequence>
<feature type="non-terminal residue" evidence="9">
    <location>
        <position position="1"/>
    </location>
</feature>
<evidence type="ECO:0000256" key="6">
    <source>
        <dbReference type="PROSITE-ProRule" id="PRU10141"/>
    </source>
</evidence>
<evidence type="ECO:0000256" key="3">
    <source>
        <dbReference type="ARBA" id="ARBA00022741"/>
    </source>
</evidence>
<dbReference type="GO" id="GO:0005524">
    <property type="term" value="F:ATP binding"/>
    <property type="evidence" value="ECO:0007669"/>
    <property type="project" value="UniProtKB-UniRule"/>
</dbReference>
<dbReference type="PANTHER" id="PTHR24348">
    <property type="entry name" value="SERINE/THREONINE-PROTEIN KINASE UNC-51-RELATED"/>
    <property type="match status" value="1"/>
</dbReference>
<dbReference type="InterPro" id="IPR011009">
    <property type="entry name" value="Kinase-like_dom_sf"/>
</dbReference>
<evidence type="ECO:0000256" key="7">
    <source>
        <dbReference type="RuleBase" id="RU000304"/>
    </source>
</evidence>
<keyword evidence="7" id="KW-0723">Serine/threonine-protein kinase</keyword>
<dbReference type="PROSITE" id="PS50011">
    <property type="entry name" value="PROTEIN_KINASE_DOM"/>
    <property type="match status" value="1"/>
</dbReference>
<proteinExistence type="inferred from homology"/>
<protein>
    <recommendedName>
        <fullName evidence="1">non-specific serine/threonine protein kinase</fullName>
        <ecNumber evidence="1">2.7.11.1</ecNumber>
    </recommendedName>
</protein>
<evidence type="ECO:0000256" key="2">
    <source>
        <dbReference type="ARBA" id="ARBA00022679"/>
    </source>
</evidence>
<dbReference type="AlphaFoldDB" id="A0A4P9YLA4"/>
<evidence type="ECO:0000313" key="10">
    <source>
        <dbReference type="Proteomes" id="UP000281549"/>
    </source>
</evidence>
<evidence type="ECO:0000256" key="4">
    <source>
        <dbReference type="ARBA" id="ARBA00022777"/>
    </source>
</evidence>
<evidence type="ECO:0000256" key="5">
    <source>
        <dbReference type="ARBA" id="ARBA00022840"/>
    </source>
</evidence>
<reference evidence="10" key="1">
    <citation type="journal article" date="2018" name="Nat. Microbiol.">
        <title>Leveraging single-cell genomics to expand the fungal tree of life.</title>
        <authorList>
            <person name="Ahrendt S.R."/>
            <person name="Quandt C.A."/>
            <person name="Ciobanu D."/>
            <person name="Clum A."/>
            <person name="Salamov A."/>
            <person name="Andreopoulos B."/>
            <person name="Cheng J.F."/>
            <person name="Woyke T."/>
            <person name="Pelin A."/>
            <person name="Henrissat B."/>
            <person name="Reynolds N.K."/>
            <person name="Benny G.L."/>
            <person name="Smith M.E."/>
            <person name="James T.Y."/>
            <person name="Grigoriev I.V."/>
        </authorList>
    </citation>
    <scope>NUCLEOTIDE SEQUENCE [LARGE SCALE GENOMIC DNA]</scope>
    <source>
        <strain evidence="10">CSF55</strain>
    </source>
</reference>
<dbReference type="InterPro" id="IPR045269">
    <property type="entry name" value="Atg1-like"/>
</dbReference>
<gene>
    <name evidence="9" type="ORF">ROZALSC1DRAFT_28085</name>
</gene>
<comment type="similarity">
    <text evidence="7">Belongs to the protein kinase superfamily.</text>
</comment>
<dbReference type="GO" id="GO:0005776">
    <property type="term" value="C:autophagosome"/>
    <property type="evidence" value="ECO:0007669"/>
    <property type="project" value="TreeGrafter"/>
</dbReference>
<keyword evidence="5 6" id="KW-0067">ATP-binding</keyword>
<dbReference type="PROSITE" id="PS00108">
    <property type="entry name" value="PROTEIN_KINASE_ST"/>
    <property type="match status" value="1"/>
</dbReference>
<evidence type="ECO:0000256" key="1">
    <source>
        <dbReference type="ARBA" id="ARBA00012513"/>
    </source>
</evidence>
<feature type="domain" description="Protein kinase" evidence="8">
    <location>
        <begin position="1"/>
        <end position="255"/>
    </location>
</feature>
<dbReference type="GO" id="GO:0016020">
    <property type="term" value="C:membrane"/>
    <property type="evidence" value="ECO:0007669"/>
    <property type="project" value="TreeGrafter"/>
</dbReference>
<dbReference type="EMBL" id="ML005066">
    <property type="protein sequence ID" value="RKP20416.1"/>
    <property type="molecule type" value="Genomic_DNA"/>
</dbReference>
<dbReference type="InterPro" id="IPR008271">
    <property type="entry name" value="Ser/Thr_kinase_AS"/>
</dbReference>
<dbReference type="PANTHER" id="PTHR24348:SF22">
    <property type="entry name" value="NON-SPECIFIC SERINE_THREONINE PROTEIN KINASE"/>
    <property type="match status" value="1"/>
</dbReference>
<dbReference type="InterPro" id="IPR017441">
    <property type="entry name" value="Protein_kinase_ATP_BS"/>
</dbReference>
<dbReference type="FunFam" id="1.10.510.10:FF:000571">
    <property type="entry name" value="Maternal embryonic leucine zipper kinase"/>
    <property type="match status" value="1"/>
</dbReference>
<dbReference type="GO" id="GO:0010506">
    <property type="term" value="P:regulation of autophagy"/>
    <property type="evidence" value="ECO:0007669"/>
    <property type="project" value="InterPro"/>
</dbReference>
<dbReference type="GO" id="GO:0000407">
    <property type="term" value="C:phagophore assembly site"/>
    <property type="evidence" value="ECO:0007669"/>
    <property type="project" value="TreeGrafter"/>
</dbReference>
<dbReference type="EC" id="2.7.11.1" evidence="1"/>
<keyword evidence="3 6" id="KW-0547">Nucleotide-binding</keyword>
<dbReference type="InterPro" id="IPR000719">
    <property type="entry name" value="Prot_kinase_dom"/>
</dbReference>
<keyword evidence="4 9" id="KW-0418">Kinase</keyword>
<dbReference type="SMART" id="SM00220">
    <property type="entry name" value="S_TKc"/>
    <property type="match status" value="1"/>
</dbReference>
<accession>A0A4P9YLA4</accession>
<dbReference type="Pfam" id="PF00069">
    <property type="entry name" value="Pkinase"/>
    <property type="match status" value="1"/>
</dbReference>